<feature type="region of interest" description="Disordered" evidence="4">
    <location>
        <begin position="206"/>
        <end position="228"/>
    </location>
</feature>
<comment type="caution">
    <text evidence="3">Lacks conserved residue(s) required for the propagation of feature annotation.</text>
</comment>
<dbReference type="AlphaFoldDB" id="A0A182KH41"/>
<dbReference type="EnsemblMetazoa" id="ACHR010079-RA">
    <property type="protein sequence ID" value="ACHR010079-PA"/>
    <property type="gene ID" value="ACHR010079"/>
</dbReference>
<feature type="compositionally biased region" description="Basic and acidic residues" evidence="4">
    <location>
        <begin position="217"/>
        <end position="228"/>
    </location>
</feature>
<keyword evidence="7" id="KW-1185">Reference proteome</keyword>
<keyword evidence="1" id="KW-0677">Repeat</keyword>
<dbReference type="STRING" id="43041.A0A182KH41"/>
<dbReference type="CDD" id="cd00041">
    <property type="entry name" value="CUB"/>
    <property type="match status" value="1"/>
</dbReference>
<dbReference type="InterPro" id="IPR000859">
    <property type="entry name" value="CUB_dom"/>
</dbReference>
<evidence type="ECO:0000313" key="7">
    <source>
        <dbReference type="Proteomes" id="UP000075881"/>
    </source>
</evidence>
<dbReference type="PANTHER" id="PTHR24251:SF50">
    <property type="entry name" value="ATTRACTIN-LIKE 1A"/>
    <property type="match status" value="1"/>
</dbReference>
<name>A0A182KH41_9DIPT</name>
<evidence type="ECO:0000259" key="5">
    <source>
        <dbReference type="PROSITE" id="PS01180"/>
    </source>
</evidence>
<evidence type="ECO:0000313" key="6">
    <source>
        <dbReference type="EnsemblMetazoa" id="ACHR010079-PA"/>
    </source>
</evidence>
<dbReference type="Gene3D" id="2.60.120.290">
    <property type="entry name" value="Spermadhesin, CUB domain"/>
    <property type="match status" value="1"/>
</dbReference>
<evidence type="ECO:0000256" key="3">
    <source>
        <dbReference type="PROSITE-ProRule" id="PRU00059"/>
    </source>
</evidence>
<feature type="domain" description="CUB" evidence="5">
    <location>
        <begin position="74"/>
        <end position="181"/>
    </location>
</feature>
<dbReference type="Pfam" id="PF00431">
    <property type="entry name" value="CUB"/>
    <property type="match status" value="1"/>
</dbReference>
<sequence>MEVELVADWSSRAFVTVTGAHVQSGGEGLVDHAYFKMVNDFESVRQDQLPAQKLQDRSDAFTLSSDRRSVPVECGGVYKRLQSEIRSPSFPADYQGHLHCEYTFKSPFVCSSQYHFQFVDFSLEPSRNCSKDRLVIGEDEVLCGTVIGTKLYNAPGGLLRMKFVTDGWGSGRGFRILVTRQPCSDDNEAAESSTAYTVYTTIQVADETEPSSAEDMGTERPEVSSDDQVKLVSSRQDIPPEFNPGGNGYLPPAGPSPPTYPSQTYPPQTFPCGQVPCAYPPWGCSAPNYPFVPPSPPRYPCDPRVQSCTPSYPSYPAYPVPQPVQPQNPACPTAPCAPIPQYPQYPPYYPGYPTVSTGTEGTTSLGGPPPGYAPVKTEQQPEFPEPTTERIPAGVEPENQVSFVPGLGPACCRQAFNQRRFYLSSANFPTQTTLNQDCVVQVQRNSPNICRLVVTFKFFLFGNDQYPGCAGGFVEIDGQRICGCRTGQVYRTADFGPYPTKTIRLYSRAGKFPTVQGFVLDVYQEECQQRFPLKRSDDSERFVQYRPASHNSYEMARVEGKQLAVPVHTVQTTNTTQQITHQYYWYNLDEAKPITHPQDIPHASTQASQQQYRRPWLLPNSQKFVQQPAASPNRCLFTTLDWLRLKLDLLWIFKPVCLL</sequence>
<reference evidence="7" key="1">
    <citation type="submission" date="2013-03" db="EMBL/GenBank/DDBJ databases">
        <title>The Genome Sequence of Anopheles christyi ACHKN1017.</title>
        <authorList>
            <consortium name="The Broad Institute Genomics Platform"/>
            <person name="Neafsey D.E."/>
            <person name="Besansky N."/>
            <person name="Walker B."/>
            <person name="Young S.K."/>
            <person name="Zeng Q."/>
            <person name="Gargeya S."/>
            <person name="Fitzgerald M."/>
            <person name="Haas B."/>
            <person name="Abouelleil A."/>
            <person name="Allen A.W."/>
            <person name="Alvarado L."/>
            <person name="Arachchi H.M."/>
            <person name="Berlin A.M."/>
            <person name="Chapman S.B."/>
            <person name="Gainer-Dewar J."/>
            <person name="Goldberg J."/>
            <person name="Griggs A."/>
            <person name="Gujja S."/>
            <person name="Hansen M."/>
            <person name="Howarth C."/>
            <person name="Imamovic A."/>
            <person name="Ireland A."/>
            <person name="Larimer J."/>
            <person name="McCowan C."/>
            <person name="Murphy C."/>
            <person name="Pearson M."/>
            <person name="Poon T.W."/>
            <person name="Priest M."/>
            <person name="Roberts A."/>
            <person name="Saif S."/>
            <person name="Shea T."/>
            <person name="Sisk P."/>
            <person name="Sykes S."/>
            <person name="Wortman J."/>
            <person name="Nusbaum C."/>
            <person name="Birren B."/>
        </authorList>
    </citation>
    <scope>NUCLEOTIDE SEQUENCE [LARGE SCALE GENOMIC DNA]</scope>
    <source>
        <strain evidence="7">ACHKN1017</strain>
    </source>
</reference>
<evidence type="ECO:0000256" key="1">
    <source>
        <dbReference type="ARBA" id="ARBA00022737"/>
    </source>
</evidence>
<dbReference type="PROSITE" id="PS01180">
    <property type="entry name" value="CUB"/>
    <property type="match status" value="1"/>
</dbReference>
<dbReference type="PANTHER" id="PTHR24251">
    <property type="entry name" value="OVOCHYMASE-RELATED"/>
    <property type="match status" value="1"/>
</dbReference>
<accession>A0A182KH41</accession>
<dbReference type="InterPro" id="IPR035914">
    <property type="entry name" value="Sperma_CUB_dom_sf"/>
</dbReference>
<dbReference type="Proteomes" id="UP000075881">
    <property type="component" value="Unassembled WGS sequence"/>
</dbReference>
<dbReference type="VEuPathDB" id="VectorBase:ACHR010079"/>
<proteinExistence type="predicted"/>
<keyword evidence="2" id="KW-1015">Disulfide bond</keyword>
<dbReference type="SMART" id="SM00042">
    <property type="entry name" value="CUB"/>
    <property type="match status" value="1"/>
</dbReference>
<reference evidence="6" key="2">
    <citation type="submission" date="2020-05" db="UniProtKB">
        <authorList>
            <consortium name="EnsemblMetazoa"/>
        </authorList>
    </citation>
    <scope>IDENTIFICATION</scope>
    <source>
        <strain evidence="6">ACHKN1017</strain>
    </source>
</reference>
<dbReference type="SUPFAM" id="SSF49854">
    <property type="entry name" value="Spermadhesin, CUB domain"/>
    <property type="match status" value="1"/>
</dbReference>
<evidence type="ECO:0000256" key="2">
    <source>
        <dbReference type="ARBA" id="ARBA00023157"/>
    </source>
</evidence>
<protein>
    <submittedName>
        <fullName evidence="6">CUB domain-containing protein</fullName>
    </submittedName>
</protein>
<evidence type="ECO:0000256" key="4">
    <source>
        <dbReference type="SAM" id="MobiDB-lite"/>
    </source>
</evidence>
<organism evidence="6 7">
    <name type="scientific">Anopheles christyi</name>
    <dbReference type="NCBI Taxonomy" id="43041"/>
    <lineage>
        <taxon>Eukaryota</taxon>
        <taxon>Metazoa</taxon>
        <taxon>Ecdysozoa</taxon>
        <taxon>Arthropoda</taxon>
        <taxon>Hexapoda</taxon>
        <taxon>Insecta</taxon>
        <taxon>Pterygota</taxon>
        <taxon>Neoptera</taxon>
        <taxon>Endopterygota</taxon>
        <taxon>Diptera</taxon>
        <taxon>Nematocera</taxon>
        <taxon>Culicoidea</taxon>
        <taxon>Culicidae</taxon>
        <taxon>Anophelinae</taxon>
        <taxon>Anopheles</taxon>
    </lineage>
</organism>